<name>A0A7V2SZ48_LEUMU</name>
<protein>
    <submittedName>
        <fullName evidence="8">EscT/YscT/HrcT family type III secretion system export apparatus protein</fullName>
    </submittedName>
</protein>
<dbReference type="AlphaFoldDB" id="A0A7V2SZ48"/>
<evidence type="ECO:0000256" key="3">
    <source>
        <dbReference type="ARBA" id="ARBA00022475"/>
    </source>
</evidence>
<feature type="transmembrane region" description="Helical" evidence="7">
    <location>
        <begin position="184"/>
        <end position="210"/>
    </location>
</feature>
<reference evidence="8" key="1">
    <citation type="journal article" date="2020" name="mSystems">
        <title>Genome- and Community-Level Interaction Insights into Carbon Utilization and Element Cycling Functions of Hydrothermarchaeota in Hydrothermal Sediment.</title>
        <authorList>
            <person name="Zhou Z."/>
            <person name="Liu Y."/>
            <person name="Xu W."/>
            <person name="Pan J."/>
            <person name="Luo Z.H."/>
            <person name="Li M."/>
        </authorList>
    </citation>
    <scope>NUCLEOTIDE SEQUENCE [LARGE SCALE GENOMIC DNA]</scope>
    <source>
        <strain evidence="8">HyVt-493</strain>
    </source>
</reference>
<keyword evidence="5 7" id="KW-1133">Transmembrane helix</keyword>
<evidence type="ECO:0000313" key="8">
    <source>
        <dbReference type="EMBL" id="HFC92157.1"/>
    </source>
</evidence>
<dbReference type="GO" id="GO:0005886">
    <property type="term" value="C:plasma membrane"/>
    <property type="evidence" value="ECO:0007669"/>
    <property type="project" value="UniProtKB-SubCell"/>
</dbReference>
<accession>A0A7V2SZ48</accession>
<proteinExistence type="inferred from homology"/>
<dbReference type="NCBIfam" id="TIGR01401">
    <property type="entry name" value="fliR_like_III"/>
    <property type="match status" value="1"/>
</dbReference>
<keyword evidence="4 7" id="KW-0812">Transmembrane</keyword>
<feature type="transmembrane region" description="Helical" evidence="7">
    <location>
        <begin position="42"/>
        <end position="61"/>
    </location>
</feature>
<organism evidence="8">
    <name type="scientific">Leucothrix mucor</name>
    <dbReference type="NCBI Taxonomy" id="45248"/>
    <lineage>
        <taxon>Bacteria</taxon>
        <taxon>Pseudomonadati</taxon>
        <taxon>Pseudomonadota</taxon>
        <taxon>Gammaproteobacteria</taxon>
        <taxon>Thiotrichales</taxon>
        <taxon>Thiotrichaceae</taxon>
        <taxon>Leucothrix</taxon>
    </lineage>
</organism>
<dbReference type="InterPro" id="IPR002010">
    <property type="entry name" value="T3SS_IM_R"/>
</dbReference>
<dbReference type="PRINTS" id="PR00953">
    <property type="entry name" value="TYPE3IMRPROT"/>
</dbReference>
<dbReference type="GO" id="GO:0006605">
    <property type="term" value="P:protein targeting"/>
    <property type="evidence" value="ECO:0007669"/>
    <property type="project" value="UniProtKB-UniRule"/>
</dbReference>
<dbReference type="PANTHER" id="PTHR30065">
    <property type="entry name" value="FLAGELLAR BIOSYNTHETIC PROTEIN FLIR"/>
    <property type="match status" value="1"/>
</dbReference>
<dbReference type="EMBL" id="DRMS01000193">
    <property type="protein sequence ID" value="HFC92157.1"/>
    <property type="molecule type" value="Genomic_DNA"/>
</dbReference>
<gene>
    <name evidence="8" type="ORF">ENJ51_05025</name>
</gene>
<sequence>MDNGLFLLEEGELWLFAWALTIPRILGAIVVMPFLSSNTLPGLVRNGVVMVLSVVAIPMTMEQVKDLPLEALPLIIIVIKESILGFMMGFMFSIPFWAVSAAGYFIDMQRGTMSAEQFAAVITDQTSPLGNVLALMAVTLLFASGGFLLLYEVLLLSYQTWPIDSYFPKFNMDSVVVILHQLDLLMYTAALIAGPIVAVMYLIEVGAALVARQVPQLNVFLLTMPIKSGVGMLILIYYVTFIANFLREQFLHFGDSFQILERILK</sequence>
<dbReference type="PANTHER" id="PTHR30065:SF1">
    <property type="entry name" value="SURFACE PRESENTATION OF ANTIGENS PROTEIN SPAR"/>
    <property type="match status" value="1"/>
</dbReference>
<evidence type="ECO:0000256" key="4">
    <source>
        <dbReference type="ARBA" id="ARBA00022692"/>
    </source>
</evidence>
<evidence type="ECO:0000256" key="6">
    <source>
        <dbReference type="ARBA" id="ARBA00023136"/>
    </source>
</evidence>
<evidence type="ECO:0000256" key="2">
    <source>
        <dbReference type="ARBA" id="ARBA00009772"/>
    </source>
</evidence>
<feature type="transmembrane region" description="Helical" evidence="7">
    <location>
        <begin position="132"/>
        <end position="151"/>
    </location>
</feature>
<feature type="transmembrane region" description="Helical" evidence="7">
    <location>
        <begin position="13"/>
        <end position="35"/>
    </location>
</feature>
<dbReference type="Proteomes" id="UP000885750">
    <property type="component" value="Unassembled WGS sequence"/>
</dbReference>
<dbReference type="Pfam" id="PF01311">
    <property type="entry name" value="Bac_export_1"/>
    <property type="match status" value="1"/>
</dbReference>
<keyword evidence="6 7" id="KW-0472">Membrane</keyword>
<evidence type="ECO:0000256" key="1">
    <source>
        <dbReference type="ARBA" id="ARBA00004651"/>
    </source>
</evidence>
<dbReference type="InterPro" id="IPR006304">
    <property type="entry name" value="T3SS_SpaR/YscT"/>
</dbReference>
<comment type="similarity">
    <text evidence="2 7">Belongs to the FliR/MopE/SpaR family.</text>
</comment>
<feature type="transmembrane region" description="Helical" evidence="7">
    <location>
        <begin position="73"/>
        <end position="106"/>
    </location>
</feature>
<feature type="transmembrane region" description="Helical" evidence="7">
    <location>
        <begin position="217"/>
        <end position="239"/>
    </location>
</feature>
<comment type="subcellular location">
    <subcellularLocation>
        <location evidence="1 7">Cell membrane</location>
        <topology evidence="1 7">Multi-pass membrane protein</topology>
    </subcellularLocation>
</comment>
<comment type="caution">
    <text evidence="8">The sequence shown here is derived from an EMBL/GenBank/DDBJ whole genome shotgun (WGS) entry which is preliminary data.</text>
</comment>
<keyword evidence="3 7" id="KW-1003">Cell membrane</keyword>
<evidence type="ECO:0000256" key="7">
    <source>
        <dbReference type="RuleBase" id="RU362072"/>
    </source>
</evidence>
<evidence type="ECO:0000256" key="5">
    <source>
        <dbReference type="ARBA" id="ARBA00022989"/>
    </source>
</evidence>